<dbReference type="AlphaFoldDB" id="A0A318J1Y0"/>
<proteinExistence type="predicted"/>
<evidence type="ECO:0000313" key="2">
    <source>
        <dbReference type="Proteomes" id="UP000247792"/>
    </source>
</evidence>
<name>A0A318J1Y0_9BURK</name>
<dbReference type="Proteomes" id="UP000247792">
    <property type="component" value="Unassembled WGS sequence"/>
</dbReference>
<evidence type="ECO:0000313" key="1">
    <source>
        <dbReference type="EMBL" id="PXX42535.1"/>
    </source>
</evidence>
<gene>
    <name evidence="1" type="ORF">DFR42_105193</name>
</gene>
<comment type="caution">
    <text evidence="1">The sequence shown here is derived from an EMBL/GenBank/DDBJ whole genome shotgun (WGS) entry which is preliminary data.</text>
</comment>
<keyword evidence="2" id="KW-1185">Reference proteome</keyword>
<protein>
    <submittedName>
        <fullName evidence="1">Uncharacterized protein</fullName>
    </submittedName>
</protein>
<reference evidence="1 2" key="1">
    <citation type="submission" date="2018-05" db="EMBL/GenBank/DDBJ databases">
        <title>Genomic Encyclopedia of Type Strains, Phase IV (KMG-IV): sequencing the most valuable type-strain genomes for metagenomic binning, comparative biology and taxonomic classification.</title>
        <authorList>
            <person name="Goeker M."/>
        </authorList>
    </citation>
    <scope>NUCLEOTIDE SEQUENCE [LARGE SCALE GENOMIC DNA]</scope>
    <source>
        <strain evidence="1 2">DSM 19792</strain>
    </source>
</reference>
<organism evidence="1 2">
    <name type="scientific">Undibacterium pigrum</name>
    <dbReference type="NCBI Taxonomy" id="401470"/>
    <lineage>
        <taxon>Bacteria</taxon>
        <taxon>Pseudomonadati</taxon>
        <taxon>Pseudomonadota</taxon>
        <taxon>Betaproteobacteria</taxon>
        <taxon>Burkholderiales</taxon>
        <taxon>Oxalobacteraceae</taxon>
        <taxon>Undibacterium</taxon>
    </lineage>
</organism>
<dbReference type="EMBL" id="QJKB01000005">
    <property type="protein sequence ID" value="PXX42535.1"/>
    <property type="molecule type" value="Genomic_DNA"/>
</dbReference>
<sequence>MKLSLISLLLLAYTVATVAWICLSQSNVMAS</sequence>
<accession>A0A318J1Y0</accession>